<dbReference type="RefSeq" id="WP_261401475.1">
    <property type="nucleotide sequence ID" value="NZ_CP081869.1"/>
</dbReference>
<reference evidence="1" key="1">
    <citation type="submission" date="2021-08" db="EMBL/GenBank/DDBJ databases">
        <authorList>
            <person name="Zhang H."/>
            <person name="Xu M."/>
            <person name="Yu Z."/>
            <person name="Yang L."/>
            <person name="Cai Y."/>
        </authorList>
    </citation>
    <scope>NUCLEOTIDE SEQUENCE</scope>
    <source>
        <strain evidence="1">CHL1</strain>
    </source>
</reference>
<sequence>MPDVGPTQYNLRVGETSTFVDLAITQGSQSIVYNAPGALTVGDTAINYVPREVGFAQISRTFLVPAPLSKTFEVKPGKQTYQVLVRADFRKFGNPAFCNINGGTMSIQFFPR</sequence>
<organism evidence="1 2">
    <name type="scientific">Chenggangzhangella methanolivorans</name>
    <dbReference type="NCBI Taxonomy" id="1437009"/>
    <lineage>
        <taxon>Bacteria</taxon>
        <taxon>Pseudomonadati</taxon>
        <taxon>Pseudomonadota</taxon>
        <taxon>Alphaproteobacteria</taxon>
        <taxon>Hyphomicrobiales</taxon>
        <taxon>Methylopilaceae</taxon>
        <taxon>Chenggangzhangella</taxon>
    </lineage>
</organism>
<dbReference type="EMBL" id="CP081869">
    <property type="protein sequence ID" value="QZN98543.1"/>
    <property type="molecule type" value="Genomic_DNA"/>
</dbReference>
<accession>A0A9E6R616</accession>
<evidence type="ECO:0000313" key="1">
    <source>
        <dbReference type="EMBL" id="QZN98543.1"/>
    </source>
</evidence>
<gene>
    <name evidence="1" type="ORF">K6K41_16025</name>
</gene>
<keyword evidence="2" id="KW-1185">Reference proteome</keyword>
<evidence type="ECO:0000313" key="2">
    <source>
        <dbReference type="Proteomes" id="UP000825701"/>
    </source>
</evidence>
<dbReference type="AlphaFoldDB" id="A0A9E6R616"/>
<name>A0A9E6R616_9HYPH</name>
<proteinExistence type="predicted"/>
<dbReference type="Proteomes" id="UP000825701">
    <property type="component" value="Chromosome"/>
</dbReference>
<protein>
    <submittedName>
        <fullName evidence="1">Uncharacterized protein</fullName>
    </submittedName>
</protein>
<dbReference type="KEGG" id="cmet:K6K41_16025"/>